<keyword evidence="4" id="KW-1185">Reference proteome</keyword>
<dbReference type="EMBL" id="CP099489">
    <property type="protein sequence ID" value="USQ81156.1"/>
    <property type="molecule type" value="Genomic_DNA"/>
</dbReference>
<dbReference type="InterPro" id="IPR036779">
    <property type="entry name" value="LysM_dom_sf"/>
</dbReference>
<feature type="domain" description="LysM" evidence="2">
    <location>
        <begin position="85"/>
        <end position="134"/>
    </location>
</feature>
<proteinExistence type="predicted"/>
<evidence type="ECO:0000256" key="1">
    <source>
        <dbReference type="SAM" id="Phobius"/>
    </source>
</evidence>
<dbReference type="Gene3D" id="3.10.350.10">
    <property type="entry name" value="LysM domain"/>
    <property type="match status" value="1"/>
</dbReference>
<keyword evidence="1" id="KW-0472">Membrane</keyword>
<feature type="transmembrane region" description="Helical" evidence="1">
    <location>
        <begin position="56"/>
        <end position="77"/>
    </location>
</feature>
<sequence>MSAIALHDILEDFEPAPTGRGPRRRDHLRVVRPGETAPAVQPADEGRLTITRRGRLTVTLAATTLVALTVLAAAGLLPAAADGGETVVVQPGQTLSQIAVTELPELPLDRAIVQLQLTNNLNSLDIQAGTTLEIPGN</sequence>
<name>A0ABY4YWX6_9MICO</name>
<organism evidence="3 4">
    <name type="scientific">Ornithinimicrobium faecis</name>
    <dbReference type="NCBI Taxonomy" id="2934158"/>
    <lineage>
        <taxon>Bacteria</taxon>
        <taxon>Bacillati</taxon>
        <taxon>Actinomycetota</taxon>
        <taxon>Actinomycetes</taxon>
        <taxon>Micrococcales</taxon>
        <taxon>Ornithinimicrobiaceae</taxon>
        <taxon>Ornithinimicrobium</taxon>
    </lineage>
</organism>
<evidence type="ECO:0000313" key="4">
    <source>
        <dbReference type="Proteomes" id="UP001056455"/>
    </source>
</evidence>
<accession>A0ABY4YWX6</accession>
<dbReference type="Pfam" id="PF01476">
    <property type="entry name" value="LysM"/>
    <property type="match status" value="1"/>
</dbReference>
<dbReference type="InterPro" id="IPR018392">
    <property type="entry name" value="LysM"/>
</dbReference>
<protein>
    <submittedName>
        <fullName evidence="3">LysM peptidoglycan-binding domain-containing protein</fullName>
    </submittedName>
</protein>
<dbReference type="RefSeq" id="WP_252594540.1">
    <property type="nucleotide sequence ID" value="NZ_CP099489.1"/>
</dbReference>
<gene>
    <name evidence="3" type="ORF">NF556_05790</name>
</gene>
<evidence type="ECO:0000259" key="2">
    <source>
        <dbReference type="PROSITE" id="PS51782"/>
    </source>
</evidence>
<evidence type="ECO:0000313" key="3">
    <source>
        <dbReference type="EMBL" id="USQ81156.1"/>
    </source>
</evidence>
<reference evidence="3" key="1">
    <citation type="submission" date="2022-06" db="EMBL/GenBank/DDBJ databases">
        <title>Ornithinimicrobium HY1793.</title>
        <authorList>
            <person name="Huang Y."/>
        </authorList>
    </citation>
    <scope>NUCLEOTIDE SEQUENCE</scope>
    <source>
        <strain evidence="3">HY1793</strain>
    </source>
</reference>
<keyword evidence="1" id="KW-1133">Transmembrane helix</keyword>
<dbReference type="PROSITE" id="PS51782">
    <property type="entry name" value="LYSM"/>
    <property type="match status" value="1"/>
</dbReference>
<dbReference type="Proteomes" id="UP001056455">
    <property type="component" value="Chromosome"/>
</dbReference>
<keyword evidence="1" id="KW-0812">Transmembrane</keyword>